<dbReference type="SUPFAM" id="SSF46785">
    <property type="entry name" value="Winged helix' DNA-binding domain"/>
    <property type="match status" value="1"/>
</dbReference>
<feature type="compositionally biased region" description="Polar residues" evidence="1">
    <location>
        <begin position="1"/>
        <end position="15"/>
    </location>
</feature>
<accession>A0A8J3ESL4</accession>
<dbReference type="SMART" id="SM00347">
    <property type="entry name" value="HTH_MARR"/>
    <property type="match status" value="1"/>
</dbReference>
<name>A0A8J3ESL4_9ACTN</name>
<evidence type="ECO:0000313" key="3">
    <source>
        <dbReference type="EMBL" id="GGI03657.1"/>
    </source>
</evidence>
<dbReference type="GO" id="GO:0006950">
    <property type="term" value="P:response to stress"/>
    <property type="evidence" value="ECO:0007669"/>
    <property type="project" value="TreeGrafter"/>
</dbReference>
<organism evidence="3 4">
    <name type="scientific">Egicoccus halophilus</name>
    <dbReference type="NCBI Taxonomy" id="1670830"/>
    <lineage>
        <taxon>Bacteria</taxon>
        <taxon>Bacillati</taxon>
        <taxon>Actinomycetota</taxon>
        <taxon>Nitriliruptoria</taxon>
        <taxon>Egicoccales</taxon>
        <taxon>Egicoccaceae</taxon>
        <taxon>Egicoccus</taxon>
    </lineage>
</organism>
<dbReference type="OrthoDB" id="8635520at2"/>
<dbReference type="InterPro" id="IPR039422">
    <property type="entry name" value="MarR/SlyA-like"/>
</dbReference>
<evidence type="ECO:0000313" key="4">
    <source>
        <dbReference type="Proteomes" id="UP000650511"/>
    </source>
</evidence>
<feature type="region of interest" description="Disordered" evidence="1">
    <location>
        <begin position="1"/>
        <end position="21"/>
    </location>
</feature>
<evidence type="ECO:0000259" key="2">
    <source>
        <dbReference type="PROSITE" id="PS50995"/>
    </source>
</evidence>
<gene>
    <name evidence="3" type="ORF">GCM10011354_05130</name>
</gene>
<dbReference type="Proteomes" id="UP000650511">
    <property type="component" value="Unassembled WGS sequence"/>
</dbReference>
<dbReference type="Pfam" id="PF01047">
    <property type="entry name" value="MarR"/>
    <property type="match status" value="1"/>
</dbReference>
<evidence type="ECO:0000256" key="1">
    <source>
        <dbReference type="SAM" id="MobiDB-lite"/>
    </source>
</evidence>
<dbReference type="PANTHER" id="PTHR33164">
    <property type="entry name" value="TRANSCRIPTIONAL REGULATOR, MARR FAMILY"/>
    <property type="match status" value="1"/>
</dbReference>
<dbReference type="PANTHER" id="PTHR33164:SF99">
    <property type="entry name" value="MARR FAMILY REGULATORY PROTEIN"/>
    <property type="match status" value="1"/>
</dbReference>
<proteinExistence type="predicted"/>
<dbReference type="InterPro" id="IPR036390">
    <property type="entry name" value="WH_DNA-bd_sf"/>
</dbReference>
<dbReference type="InterPro" id="IPR000835">
    <property type="entry name" value="HTH_MarR-typ"/>
</dbReference>
<keyword evidence="4" id="KW-1185">Reference proteome</keyword>
<dbReference type="GO" id="GO:0003700">
    <property type="term" value="F:DNA-binding transcription factor activity"/>
    <property type="evidence" value="ECO:0007669"/>
    <property type="project" value="InterPro"/>
</dbReference>
<dbReference type="InterPro" id="IPR036388">
    <property type="entry name" value="WH-like_DNA-bd_sf"/>
</dbReference>
<dbReference type="RefSeq" id="WP_130650974.1">
    <property type="nucleotide sequence ID" value="NZ_BMHA01000002.1"/>
</dbReference>
<comment type="caution">
    <text evidence="3">The sequence shown here is derived from an EMBL/GenBank/DDBJ whole genome shotgun (WGS) entry which is preliminary data.</text>
</comment>
<feature type="domain" description="HTH marR-type" evidence="2">
    <location>
        <begin position="30"/>
        <end position="166"/>
    </location>
</feature>
<dbReference type="PROSITE" id="PS50995">
    <property type="entry name" value="HTH_MARR_2"/>
    <property type="match status" value="1"/>
</dbReference>
<dbReference type="Gene3D" id="1.10.10.10">
    <property type="entry name" value="Winged helix-like DNA-binding domain superfamily/Winged helix DNA-binding domain"/>
    <property type="match status" value="1"/>
</dbReference>
<protein>
    <submittedName>
        <fullName evidence="3">MarR family transcriptional regulator</fullName>
    </submittedName>
</protein>
<reference evidence="3" key="2">
    <citation type="submission" date="2020-09" db="EMBL/GenBank/DDBJ databases">
        <authorList>
            <person name="Sun Q."/>
            <person name="Zhou Y."/>
        </authorList>
    </citation>
    <scope>NUCLEOTIDE SEQUENCE</scope>
    <source>
        <strain evidence="3">CGMCC 1.14988</strain>
    </source>
</reference>
<dbReference type="EMBL" id="BMHA01000002">
    <property type="protein sequence ID" value="GGI03657.1"/>
    <property type="molecule type" value="Genomic_DNA"/>
</dbReference>
<sequence>MPDDTPATSVTADDQQQGDRREPLWLDAAEQRAWRQLAAVILKLPSELEARLQRDAGMSHFEYWVIALLSETPDRTLRMSQLAARANASLSRLSHVMSRLEKRGWATRRPCPDDARATLAVLTDTGWDEVVAAAPGHVATVRQLVFDGLDPEDVDELARVCGAILERLDGA</sequence>
<dbReference type="AlphaFoldDB" id="A0A8J3ESL4"/>
<reference evidence="3" key="1">
    <citation type="journal article" date="2014" name="Int. J. Syst. Evol. Microbiol.">
        <title>Complete genome sequence of Corynebacterium casei LMG S-19264T (=DSM 44701T), isolated from a smear-ripened cheese.</title>
        <authorList>
            <consortium name="US DOE Joint Genome Institute (JGI-PGF)"/>
            <person name="Walter F."/>
            <person name="Albersmeier A."/>
            <person name="Kalinowski J."/>
            <person name="Ruckert C."/>
        </authorList>
    </citation>
    <scope>NUCLEOTIDE SEQUENCE</scope>
    <source>
        <strain evidence="3">CGMCC 1.14988</strain>
    </source>
</reference>